<evidence type="ECO:0000256" key="6">
    <source>
        <dbReference type="ARBA" id="ARBA00023118"/>
    </source>
</evidence>
<gene>
    <name evidence="9" type="ORF">MATL_G00213050</name>
</gene>
<dbReference type="PANTHER" id="PTHR11691:SF73">
    <property type="entry name" value="INTERFERON BETA"/>
    <property type="match status" value="1"/>
</dbReference>
<evidence type="ECO:0000256" key="7">
    <source>
        <dbReference type="ARBA" id="ARBA00023157"/>
    </source>
</evidence>
<comment type="similarity">
    <text evidence="2 8">Belongs to the alpha/beta interferon family.</text>
</comment>
<keyword evidence="3 8" id="KW-0202">Cytokine</keyword>
<protein>
    <recommendedName>
        <fullName evidence="11">Interferon a3-like</fullName>
    </recommendedName>
</protein>
<dbReference type="Proteomes" id="UP001046870">
    <property type="component" value="Chromosome 19"/>
</dbReference>
<evidence type="ECO:0000256" key="5">
    <source>
        <dbReference type="ARBA" id="ARBA00022729"/>
    </source>
</evidence>
<evidence type="ECO:0000256" key="3">
    <source>
        <dbReference type="ARBA" id="ARBA00022514"/>
    </source>
</evidence>
<sequence length="168" mass="19672">MNGKEQCAEPLGLPVDSARIQARERRVAVAARSDGWRFYRGSCACPVPNPLYRRVSKAQVEDKITFLSETFDQIIKLFNGNLDAMAWNKQKLDHFLAVLDRQSRELKTCVPSSRKYEKRLTRYFSKLKKDVLKQRNFDSPSWELVRKEVRRHLQRLDLISASVKKEMK</sequence>
<dbReference type="GO" id="GO:0051607">
    <property type="term" value="P:defense response to virus"/>
    <property type="evidence" value="ECO:0007669"/>
    <property type="project" value="UniProtKB-KW"/>
</dbReference>
<dbReference type="Pfam" id="PF00143">
    <property type="entry name" value="Interferon"/>
    <property type="match status" value="1"/>
</dbReference>
<dbReference type="SUPFAM" id="SSF47266">
    <property type="entry name" value="4-helical cytokines"/>
    <property type="match status" value="1"/>
</dbReference>
<reference evidence="9" key="1">
    <citation type="submission" date="2021-01" db="EMBL/GenBank/DDBJ databases">
        <authorList>
            <person name="Zahm M."/>
            <person name="Roques C."/>
            <person name="Cabau C."/>
            <person name="Klopp C."/>
            <person name="Donnadieu C."/>
            <person name="Jouanno E."/>
            <person name="Lampietro C."/>
            <person name="Louis A."/>
            <person name="Herpin A."/>
            <person name="Echchiki A."/>
            <person name="Berthelot C."/>
            <person name="Parey E."/>
            <person name="Roest-Crollius H."/>
            <person name="Braasch I."/>
            <person name="Postlethwait J."/>
            <person name="Bobe J."/>
            <person name="Montfort J."/>
            <person name="Bouchez O."/>
            <person name="Begum T."/>
            <person name="Mejri S."/>
            <person name="Adams A."/>
            <person name="Chen W.-J."/>
            <person name="Guiguen Y."/>
        </authorList>
    </citation>
    <scope>NUCLEOTIDE SEQUENCE</scope>
    <source>
        <strain evidence="9">YG-15Mar2019-1</strain>
        <tissue evidence="9">Brain</tissue>
    </source>
</reference>
<dbReference type="GO" id="GO:0005615">
    <property type="term" value="C:extracellular space"/>
    <property type="evidence" value="ECO:0007669"/>
    <property type="project" value="UniProtKB-KW"/>
</dbReference>
<evidence type="ECO:0000256" key="2">
    <source>
        <dbReference type="ARBA" id="ARBA00011033"/>
    </source>
</evidence>
<keyword evidence="6 8" id="KW-0051">Antiviral defense</keyword>
<keyword evidence="7" id="KW-1015">Disulfide bond</keyword>
<keyword evidence="10" id="KW-1185">Reference proteome</keyword>
<dbReference type="SMART" id="SM00076">
    <property type="entry name" value="IFabd"/>
    <property type="match status" value="1"/>
</dbReference>
<evidence type="ECO:0000256" key="8">
    <source>
        <dbReference type="RuleBase" id="RU000436"/>
    </source>
</evidence>
<accession>A0A9D3PIV0</accession>
<evidence type="ECO:0008006" key="11">
    <source>
        <dbReference type="Google" id="ProtNLM"/>
    </source>
</evidence>
<dbReference type="OrthoDB" id="8924072at2759"/>
<dbReference type="GO" id="GO:0005125">
    <property type="term" value="F:cytokine activity"/>
    <property type="evidence" value="ECO:0007669"/>
    <property type="project" value="UniProtKB-KW"/>
</dbReference>
<dbReference type="Gene3D" id="1.20.1250.10">
    <property type="match status" value="1"/>
</dbReference>
<dbReference type="GO" id="GO:0005126">
    <property type="term" value="F:cytokine receptor binding"/>
    <property type="evidence" value="ECO:0007669"/>
    <property type="project" value="InterPro"/>
</dbReference>
<dbReference type="InterPro" id="IPR000471">
    <property type="entry name" value="Interferon_alpha/beta/delta"/>
</dbReference>
<organism evidence="9 10">
    <name type="scientific">Megalops atlanticus</name>
    <name type="common">Tarpon</name>
    <name type="synonym">Clupea gigantea</name>
    <dbReference type="NCBI Taxonomy" id="7932"/>
    <lineage>
        <taxon>Eukaryota</taxon>
        <taxon>Metazoa</taxon>
        <taxon>Chordata</taxon>
        <taxon>Craniata</taxon>
        <taxon>Vertebrata</taxon>
        <taxon>Euteleostomi</taxon>
        <taxon>Actinopterygii</taxon>
        <taxon>Neopterygii</taxon>
        <taxon>Teleostei</taxon>
        <taxon>Elopiformes</taxon>
        <taxon>Megalopidae</taxon>
        <taxon>Megalops</taxon>
    </lineage>
</organism>
<dbReference type="EMBL" id="JAFDVH010000019">
    <property type="protein sequence ID" value="KAG7459661.1"/>
    <property type="molecule type" value="Genomic_DNA"/>
</dbReference>
<evidence type="ECO:0000313" key="10">
    <source>
        <dbReference type="Proteomes" id="UP001046870"/>
    </source>
</evidence>
<dbReference type="GO" id="GO:0006955">
    <property type="term" value="P:immune response"/>
    <property type="evidence" value="ECO:0007669"/>
    <property type="project" value="UniProtKB-ARBA"/>
</dbReference>
<comment type="caution">
    <text evidence="9">The sequence shown here is derived from an EMBL/GenBank/DDBJ whole genome shotgun (WGS) entry which is preliminary data.</text>
</comment>
<evidence type="ECO:0000313" key="9">
    <source>
        <dbReference type="EMBL" id="KAG7459661.1"/>
    </source>
</evidence>
<name>A0A9D3PIV0_MEGAT</name>
<keyword evidence="5" id="KW-0732">Signal</keyword>
<keyword evidence="4" id="KW-0964">Secreted</keyword>
<dbReference type="InterPro" id="IPR009079">
    <property type="entry name" value="4_helix_cytokine-like_core"/>
</dbReference>
<dbReference type="PANTHER" id="PTHR11691">
    <property type="entry name" value="TYPE I INTERFERON"/>
    <property type="match status" value="1"/>
</dbReference>
<dbReference type="AlphaFoldDB" id="A0A9D3PIV0"/>
<evidence type="ECO:0000256" key="4">
    <source>
        <dbReference type="ARBA" id="ARBA00022525"/>
    </source>
</evidence>
<evidence type="ECO:0000256" key="1">
    <source>
        <dbReference type="ARBA" id="ARBA00004613"/>
    </source>
</evidence>
<comment type="subcellular location">
    <subcellularLocation>
        <location evidence="1">Secreted</location>
    </subcellularLocation>
</comment>
<proteinExistence type="inferred from homology"/>